<dbReference type="Gene3D" id="3.40.30.10">
    <property type="entry name" value="Glutaredoxin"/>
    <property type="match status" value="1"/>
</dbReference>
<dbReference type="GO" id="GO:0046872">
    <property type="term" value="F:metal ion binding"/>
    <property type="evidence" value="ECO:0007669"/>
    <property type="project" value="UniProtKB-KW"/>
</dbReference>
<protein>
    <submittedName>
        <fullName evidence="8">NAD(P)H-dependent oxidoreductase subunit E</fullName>
    </submittedName>
</protein>
<dbReference type="InterPro" id="IPR036249">
    <property type="entry name" value="Thioredoxin-like_sf"/>
</dbReference>
<feature type="binding site" evidence="7">
    <location>
        <position position="130"/>
    </location>
    <ligand>
        <name>[2Fe-2S] cluster</name>
        <dbReference type="ChEBI" id="CHEBI:190135"/>
    </ligand>
</feature>
<evidence type="ECO:0000256" key="6">
    <source>
        <dbReference type="ARBA" id="ARBA00034078"/>
    </source>
</evidence>
<gene>
    <name evidence="8" type="ORF">IAC74_06850</name>
</gene>
<dbReference type="InterPro" id="IPR042128">
    <property type="entry name" value="NuoE_dom"/>
</dbReference>
<dbReference type="SUPFAM" id="SSF52833">
    <property type="entry name" value="Thioredoxin-like"/>
    <property type="match status" value="1"/>
</dbReference>
<dbReference type="InterPro" id="IPR041921">
    <property type="entry name" value="NuoE_N"/>
</dbReference>
<dbReference type="GO" id="GO:0016491">
    <property type="term" value="F:oxidoreductase activity"/>
    <property type="evidence" value="ECO:0007669"/>
    <property type="project" value="InterPro"/>
</dbReference>
<evidence type="ECO:0000256" key="1">
    <source>
        <dbReference type="ARBA" id="ARBA00010643"/>
    </source>
</evidence>
<dbReference type="EMBL" id="DVOF01000203">
    <property type="protein sequence ID" value="HIV03278.1"/>
    <property type="molecule type" value="Genomic_DNA"/>
</dbReference>
<evidence type="ECO:0000256" key="2">
    <source>
        <dbReference type="ARBA" id="ARBA00022714"/>
    </source>
</evidence>
<dbReference type="Pfam" id="PF01257">
    <property type="entry name" value="2Fe-2S_thioredx"/>
    <property type="match status" value="1"/>
</dbReference>
<feature type="binding site" evidence="7">
    <location>
        <position position="134"/>
    </location>
    <ligand>
        <name>[2Fe-2S] cluster</name>
        <dbReference type="ChEBI" id="CHEBI:190135"/>
    </ligand>
</feature>
<comment type="similarity">
    <text evidence="1">Belongs to the complex I 24 kDa subunit family.</text>
</comment>
<dbReference type="Proteomes" id="UP000886743">
    <property type="component" value="Unassembled WGS sequence"/>
</dbReference>
<evidence type="ECO:0000256" key="3">
    <source>
        <dbReference type="ARBA" id="ARBA00022723"/>
    </source>
</evidence>
<dbReference type="AlphaFoldDB" id="A0A9D1T001"/>
<dbReference type="CDD" id="cd03064">
    <property type="entry name" value="TRX_Fd_NuoE"/>
    <property type="match status" value="1"/>
</dbReference>
<comment type="cofactor">
    <cofactor evidence="6">
        <name>[2Fe-2S] cluster</name>
        <dbReference type="ChEBI" id="CHEBI:190135"/>
    </cofactor>
</comment>
<evidence type="ECO:0000256" key="7">
    <source>
        <dbReference type="PIRSR" id="PIRSR000216-1"/>
    </source>
</evidence>
<keyword evidence="3 7" id="KW-0479">Metal-binding</keyword>
<accession>A0A9D1T001</accession>
<keyword evidence="2 7" id="KW-0001">2Fe-2S</keyword>
<reference evidence="8" key="1">
    <citation type="submission" date="2020-10" db="EMBL/GenBank/DDBJ databases">
        <authorList>
            <person name="Gilroy R."/>
        </authorList>
    </citation>
    <scope>NUCLEOTIDE SEQUENCE</scope>
    <source>
        <strain evidence="8">4920</strain>
    </source>
</reference>
<feature type="binding site" evidence="7">
    <location>
        <position position="89"/>
    </location>
    <ligand>
        <name>[2Fe-2S] cluster</name>
        <dbReference type="ChEBI" id="CHEBI:190135"/>
    </ligand>
</feature>
<sequence>MSEKKVSAFKGTKQQEEQLLQVIENHKGQEGSLMPILQEAQEIYGYLPLEVQQIIAENTSYTMAEIYGVVTFYAQFSLYPKGEYKIAVCLGTACYVKGSGDILDKIKERLGIEVGECSSDGKYSLDATRCIGACGLAPVLTVNDDVYGRLTVDDVDGILSKY</sequence>
<keyword evidence="5 7" id="KW-0411">Iron-sulfur</keyword>
<dbReference type="PIRSF" id="PIRSF000216">
    <property type="entry name" value="NADH_DH_24kDa"/>
    <property type="match status" value="1"/>
</dbReference>
<dbReference type="PANTHER" id="PTHR43342:SF2">
    <property type="entry name" value="POTENTIAL NAD-REDUCING HYDROGENASE SUBUNIT"/>
    <property type="match status" value="1"/>
</dbReference>
<dbReference type="GO" id="GO:0051537">
    <property type="term" value="F:2 iron, 2 sulfur cluster binding"/>
    <property type="evidence" value="ECO:0007669"/>
    <property type="project" value="UniProtKB-KW"/>
</dbReference>
<proteinExistence type="inferred from homology"/>
<dbReference type="InterPro" id="IPR028431">
    <property type="entry name" value="NADP_DH_HndA-like"/>
</dbReference>
<evidence type="ECO:0000256" key="5">
    <source>
        <dbReference type="ARBA" id="ARBA00023014"/>
    </source>
</evidence>
<dbReference type="Gene3D" id="1.10.10.1590">
    <property type="entry name" value="NADH-quinone oxidoreductase subunit E"/>
    <property type="match status" value="1"/>
</dbReference>
<dbReference type="InterPro" id="IPR002023">
    <property type="entry name" value="NuoE-like"/>
</dbReference>
<comment type="cofactor">
    <cofactor evidence="7">
        <name>[2Fe-2S] cluster</name>
        <dbReference type="ChEBI" id="CHEBI:190135"/>
    </cofactor>
    <text evidence="7">Binds 1 [2Fe-2S] cluster.</text>
</comment>
<evidence type="ECO:0000256" key="4">
    <source>
        <dbReference type="ARBA" id="ARBA00023004"/>
    </source>
</evidence>
<dbReference type="PANTHER" id="PTHR43342">
    <property type="entry name" value="NADH-QUINONE OXIDOREDUCTASE, E SUBUNIT"/>
    <property type="match status" value="1"/>
</dbReference>
<reference evidence="8" key="2">
    <citation type="journal article" date="2021" name="PeerJ">
        <title>Extensive microbial diversity within the chicken gut microbiome revealed by metagenomics and culture.</title>
        <authorList>
            <person name="Gilroy R."/>
            <person name="Ravi A."/>
            <person name="Getino M."/>
            <person name="Pursley I."/>
            <person name="Horton D.L."/>
            <person name="Alikhan N.F."/>
            <person name="Baker D."/>
            <person name="Gharbi K."/>
            <person name="Hall N."/>
            <person name="Watson M."/>
            <person name="Adriaenssens E.M."/>
            <person name="Foster-Nyarko E."/>
            <person name="Jarju S."/>
            <person name="Secka A."/>
            <person name="Antonio M."/>
            <person name="Oren A."/>
            <person name="Chaudhuri R.R."/>
            <person name="La Ragione R."/>
            <person name="Hildebrand F."/>
            <person name="Pallen M.J."/>
        </authorList>
    </citation>
    <scope>NUCLEOTIDE SEQUENCE</scope>
    <source>
        <strain evidence="8">4920</strain>
    </source>
</reference>
<comment type="caution">
    <text evidence="8">The sequence shown here is derived from an EMBL/GenBank/DDBJ whole genome shotgun (WGS) entry which is preliminary data.</text>
</comment>
<feature type="binding site" evidence="7">
    <location>
        <position position="94"/>
    </location>
    <ligand>
        <name>[2Fe-2S] cluster</name>
        <dbReference type="ChEBI" id="CHEBI:190135"/>
    </ligand>
</feature>
<name>A0A9D1T001_9FIRM</name>
<evidence type="ECO:0000313" key="8">
    <source>
        <dbReference type="EMBL" id="HIV03278.1"/>
    </source>
</evidence>
<organism evidence="8 9">
    <name type="scientific">Candidatus Aphodoplasma excrementigallinarum</name>
    <dbReference type="NCBI Taxonomy" id="2840673"/>
    <lineage>
        <taxon>Bacteria</taxon>
        <taxon>Bacillati</taxon>
        <taxon>Bacillota</taxon>
        <taxon>Clostridia</taxon>
        <taxon>Eubacteriales</taxon>
        <taxon>Candidatus Aphodoplasma</taxon>
    </lineage>
</organism>
<evidence type="ECO:0000313" key="9">
    <source>
        <dbReference type="Proteomes" id="UP000886743"/>
    </source>
</evidence>
<keyword evidence="4 7" id="KW-0408">Iron</keyword>